<organism evidence="1 2">
    <name type="scientific">Rhizopus oryzae</name>
    <name type="common">Mucormycosis agent</name>
    <name type="synonym">Rhizopus arrhizus var. delemar</name>
    <dbReference type="NCBI Taxonomy" id="64495"/>
    <lineage>
        <taxon>Eukaryota</taxon>
        <taxon>Fungi</taxon>
        <taxon>Fungi incertae sedis</taxon>
        <taxon>Mucoromycota</taxon>
        <taxon>Mucoromycotina</taxon>
        <taxon>Mucoromycetes</taxon>
        <taxon>Mucorales</taxon>
        <taxon>Mucorineae</taxon>
        <taxon>Rhizopodaceae</taxon>
        <taxon>Rhizopus</taxon>
    </lineage>
</organism>
<protein>
    <recommendedName>
        <fullName evidence="3">Cytochrome P450</fullName>
    </recommendedName>
</protein>
<gene>
    <name evidence="1" type="ORF">G6F51_012590</name>
</gene>
<sequence length="187" mass="21256">MENQIESYRLAIEKLLPAIQKRSKLSCITFAIALIAAQQLYSFFRVPKNLRQFPRVPYFSMVKSFLKAESPTDRYKRIIHPVASKGNGFYVSKVPFLWAVYVTNPVVAKQVLLKSDIFPKNHAVFHQIGKDSPFTQFLGLDNVALSNGDVWKKQRKVKKAFDTNIVLMPFLGDESSLPSLSAHQDHG</sequence>
<dbReference type="AlphaFoldDB" id="A0A9P7C2G7"/>
<dbReference type="GO" id="GO:0004497">
    <property type="term" value="F:monooxygenase activity"/>
    <property type="evidence" value="ECO:0007669"/>
    <property type="project" value="InterPro"/>
</dbReference>
<dbReference type="Proteomes" id="UP000717996">
    <property type="component" value="Unassembled WGS sequence"/>
</dbReference>
<dbReference type="InterPro" id="IPR036396">
    <property type="entry name" value="Cyt_P450_sf"/>
</dbReference>
<comment type="caution">
    <text evidence="1">The sequence shown here is derived from an EMBL/GenBank/DDBJ whole genome shotgun (WGS) entry which is preliminary data.</text>
</comment>
<evidence type="ECO:0000313" key="2">
    <source>
        <dbReference type="Proteomes" id="UP000717996"/>
    </source>
</evidence>
<dbReference type="GO" id="GO:0020037">
    <property type="term" value="F:heme binding"/>
    <property type="evidence" value="ECO:0007669"/>
    <property type="project" value="InterPro"/>
</dbReference>
<dbReference type="GO" id="GO:0005506">
    <property type="term" value="F:iron ion binding"/>
    <property type="evidence" value="ECO:0007669"/>
    <property type="project" value="InterPro"/>
</dbReference>
<evidence type="ECO:0008006" key="3">
    <source>
        <dbReference type="Google" id="ProtNLM"/>
    </source>
</evidence>
<name>A0A9P7C2G7_RHIOR</name>
<reference evidence="1" key="1">
    <citation type="journal article" date="2020" name="Microb. Genom.">
        <title>Genetic diversity of clinical and environmental Mucorales isolates obtained from an investigation of mucormycosis cases among solid organ transplant recipients.</title>
        <authorList>
            <person name="Nguyen M.H."/>
            <person name="Kaul D."/>
            <person name="Muto C."/>
            <person name="Cheng S.J."/>
            <person name="Richter R.A."/>
            <person name="Bruno V.M."/>
            <person name="Liu G."/>
            <person name="Beyhan S."/>
            <person name="Sundermann A.J."/>
            <person name="Mounaud S."/>
            <person name="Pasculle A.W."/>
            <person name="Nierman W.C."/>
            <person name="Driscoll E."/>
            <person name="Cumbie R."/>
            <person name="Clancy C.J."/>
            <person name="Dupont C.L."/>
        </authorList>
    </citation>
    <scope>NUCLEOTIDE SEQUENCE</scope>
    <source>
        <strain evidence="1">GL16</strain>
    </source>
</reference>
<proteinExistence type="predicted"/>
<dbReference type="EMBL" id="JAANIT010003831">
    <property type="protein sequence ID" value="KAG1533478.1"/>
    <property type="molecule type" value="Genomic_DNA"/>
</dbReference>
<dbReference type="GO" id="GO:0016705">
    <property type="term" value="F:oxidoreductase activity, acting on paired donors, with incorporation or reduction of molecular oxygen"/>
    <property type="evidence" value="ECO:0007669"/>
    <property type="project" value="InterPro"/>
</dbReference>
<dbReference type="OrthoDB" id="2207787at2759"/>
<dbReference type="SUPFAM" id="SSF48264">
    <property type="entry name" value="Cytochrome P450"/>
    <property type="match status" value="1"/>
</dbReference>
<evidence type="ECO:0000313" key="1">
    <source>
        <dbReference type="EMBL" id="KAG1533478.1"/>
    </source>
</evidence>
<dbReference type="Gene3D" id="1.10.630.10">
    <property type="entry name" value="Cytochrome P450"/>
    <property type="match status" value="1"/>
</dbReference>
<accession>A0A9P7C2G7</accession>